<dbReference type="InterPro" id="IPR016024">
    <property type="entry name" value="ARM-type_fold"/>
</dbReference>
<gene>
    <name evidence="1" type="ORF">H9710_03815</name>
</gene>
<dbReference type="InterPro" id="IPR014825">
    <property type="entry name" value="DNA_alkylation"/>
</dbReference>
<dbReference type="Pfam" id="PF08713">
    <property type="entry name" value="DNA_alkylation"/>
    <property type="match status" value="1"/>
</dbReference>
<dbReference type="CDD" id="cd06561">
    <property type="entry name" value="AlkD_like"/>
    <property type="match status" value="1"/>
</dbReference>
<sequence>MSTLPFTGGDPELRRELEQLADPGYKTFHEGLIPGSSMTYGVRLPALRALAQRVLRGDPLDFLRNSRPASYEETMVRGLVVTGLQLPWEEKRPWVEDFLPRIDNWALCDTFCNSLKPRFPGDEEGLWAFARPLYSSAQEYEARFAVVLQLSHFVKAEHLEEGLLLLQQVQHPGYYAKMGVAWALSVWYVSFPQEVEALLAQRTLEPWVQNKTIQKIRESRRVRPEEKEALLRYKR</sequence>
<evidence type="ECO:0000313" key="2">
    <source>
        <dbReference type="Proteomes" id="UP000826793"/>
    </source>
</evidence>
<dbReference type="Proteomes" id="UP000826793">
    <property type="component" value="Unassembled WGS sequence"/>
</dbReference>
<protein>
    <submittedName>
        <fullName evidence="1">DNA alkylation repair protein</fullName>
    </submittedName>
</protein>
<accession>A0A9D2MVV3</accession>
<evidence type="ECO:0000313" key="1">
    <source>
        <dbReference type="EMBL" id="HJB97687.1"/>
    </source>
</evidence>
<dbReference type="Gene3D" id="1.25.10.90">
    <property type="match status" value="1"/>
</dbReference>
<dbReference type="PANTHER" id="PTHR34070:SF1">
    <property type="entry name" value="DNA ALKYLATION REPAIR PROTEIN"/>
    <property type="match status" value="1"/>
</dbReference>
<name>A0A9D2MVV3_9FIRM</name>
<dbReference type="SUPFAM" id="SSF48371">
    <property type="entry name" value="ARM repeat"/>
    <property type="match status" value="1"/>
</dbReference>
<organism evidence="1 2">
    <name type="scientific">Candidatus Acutalibacter pullicola</name>
    <dbReference type="NCBI Taxonomy" id="2838417"/>
    <lineage>
        <taxon>Bacteria</taxon>
        <taxon>Bacillati</taxon>
        <taxon>Bacillota</taxon>
        <taxon>Clostridia</taxon>
        <taxon>Eubacteriales</taxon>
        <taxon>Acutalibacteraceae</taxon>
        <taxon>Acutalibacter</taxon>
    </lineage>
</organism>
<dbReference type="PANTHER" id="PTHR34070">
    <property type="entry name" value="ARMADILLO-TYPE FOLD"/>
    <property type="match status" value="1"/>
</dbReference>
<dbReference type="AlphaFoldDB" id="A0A9D2MVV3"/>
<dbReference type="EMBL" id="DWXG01000033">
    <property type="protein sequence ID" value="HJB97687.1"/>
    <property type="molecule type" value="Genomic_DNA"/>
</dbReference>
<proteinExistence type="predicted"/>
<reference evidence="1" key="1">
    <citation type="journal article" date="2021" name="PeerJ">
        <title>Extensive microbial diversity within the chicken gut microbiome revealed by metagenomics and culture.</title>
        <authorList>
            <person name="Gilroy R."/>
            <person name="Ravi A."/>
            <person name="Getino M."/>
            <person name="Pursley I."/>
            <person name="Horton D.L."/>
            <person name="Alikhan N.F."/>
            <person name="Baker D."/>
            <person name="Gharbi K."/>
            <person name="Hall N."/>
            <person name="Watson M."/>
            <person name="Adriaenssens E.M."/>
            <person name="Foster-Nyarko E."/>
            <person name="Jarju S."/>
            <person name="Secka A."/>
            <person name="Antonio M."/>
            <person name="Oren A."/>
            <person name="Chaudhuri R.R."/>
            <person name="La Ragione R."/>
            <person name="Hildebrand F."/>
            <person name="Pallen M.J."/>
        </authorList>
    </citation>
    <scope>NUCLEOTIDE SEQUENCE</scope>
    <source>
        <strain evidence="1">CHK185-1770</strain>
    </source>
</reference>
<comment type="caution">
    <text evidence="1">The sequence shown here is derived from an EMBL/GenBank/DDBJ whole genome shotgun (WGS) entry which is preliminary data.</text>
</comment>
<reference evidence="1" key="2">
    <citation type="submission" date="2021-04" db="EMBL/GenBank/DDBJ databases">
        <authorList>
            <person name="Gilroy R."/>
        </authorList>
    </citation>
    <scope>NUCLEOTIDE SEQUENCE</scope>
    <source>
        <strain evidence="1">CHK185-1770</strain>
    </source>
</reference>